<sequence>MDIRSLNNNAAWNIFRYIGDYLHDAAVVFLLCHACCRRSVAGLSLRTQCIYLTLYVSRYLDLLDHLQNAYLVFHKIYFISTALLALLCFRCWRDTYQKDADTCPALSFALLALCLAPWSAAEDKTMEILWTWSQSLEGFAMVPQYVCSYRNAVSGAPDPWGVSLWVCLMGTYRFFYILNWLFKKSLMQHYWDPHSWFGGFVNLCFFTDYVLFLLFGISCLRRATLTVDDGLHAVGEDLRERFGGCLLSPGQRYLEIAPTQAMEMNSAYAPPTTFGAATE</sequence>
<dbReference type="Proteomes" id="UP001152797">
    <property type="component" value="Unassembled WGS sequence"/>
</dbReference>
<protein>
    <submittedName>
        <fullName evidence="14">ER lumen protein-retaining receptor</fullName>
    </submittedName>
</protein>
<evidence type="ECO:0000256" key="4">
    <source>
        <dbReference type="ARBA" id="ARBA00022692"/>
    </source>
</evidence>
<keyword evidence="8 11" id="KW-1133">Transmembrane helix</keyword>
<dbReference type="OrthoDB" id="7694678at2759"/>
<proteinExistence type="inferred from homology"/>
<dbReference type="EMBL" id="CAMXCT010000064">
    <property type="protein sequence ID" value="CAI3973281.1"/>
    <property type="molecule type" value="Genomic_DNA"/>
</dbReference>
<dbReference type="GO" id="GO:0006621">
    <property type="term" value="P:protein retention in ER lumen"/>
    <property type="evidence" value="ECO:0007669"/>
    <property type="project" value="InterPro"/>
</dbReference>
<keyword evidence="4 11" id="KW-0812">Transmembrane</keyword>
<dbReference type="PANTHER" id="PTHR10585">
    <property type="entry name" value="ER LUMEN PROTEIN RETAINING RECEPTOR"/>
    <property type="match status" value="1"/>
</dbReference>
<dbReference type="GO" id="GO:0046923">
    <property type="term" value="F:ER retention sequence binding"/>
    <property type="evidence" value="ECO:0007669"/>
    <property type="project" value="InterPro"/>
</dbReference>
<feature type="transmembrane region" description="Helical" evidence="11">
    <location>
        <begin position="162"/>
        <end position="182"/>
    </location>
</feature>
<evidence type="ECO:0000256" key="11">
    <source>
        <dbReference type="SAM" id="Phobius"/>
    </source>
</evidence>
<organism evidence="12">
    <name type="scientific">Cladocopium goreaui</name>
    <dbReference type="NCBI Taxonomy" id="2562237"/>
    <lineage>
        <taxon>Eukaryota</taxon>
        <taxon>Sar</taxon>
        <taxon>Alveolata</taxon>
        <taxon>Dinophyceae</taxon>
        <taxon>Suessiales</taxon>
        <taxon>Symbiodiniaceae</taxon>
        <taxon>Cladocopium</taxon>
    </lineage>
</organism>
<evidence type="ECO:0000313" key="14">
    <source>
        <dbReference type="EMBL" id="CAL4760593.1"/>
    </source>
</evidence>
<gene>
    <name evidence="12" type="ORF">C1SCF055_LOCUS1800</name>
</gene>
<evidence type="ECO:0000256" key="1">
    <source>
        <dbReference type="ARBA" id="ARBA00004477"/>
    </source>
</evidence>
<evidence type="ECO:0000256" key="5">
    <source>
        <dbReference type="ARBA" id="ARBA00022824"/>
    </source>
</evidence>
<evidence type="ECO:0000256" key="3">
    <source>
        <dbReference type="ARBA" id="ARBA00022448"/>
    </source>
</evidence>
<feature type="transmembrane region" description="Helical" evidence="11">
    <location>
        <begin position="194"/>
        <end position="217"/>
    </location>
</feature>
<keyword evidence="10 14" id="KW-0675">Receptor</keyword>
<dbReference type="InterPro" id="IPR000133">
    <property type="entry name" value="ER_ret_rcpt"/>
</dbReference>
<accession>A0A9P1FEP3</accession>
<dbReference type="EMBL" id="CAMXCT020000064">
    <property type="protein sequence ID" value="CAL1126656.1"/>
    <property type="molecule type" value="Genomic_DNA"/>
</dbReference>
<evidence type="ECO:0000313" key="12">
    <source>
        <dbReference type="EMBL" id="CAI3973281.1"/>
    </source>
</evidence>
<keyword evidence="15" id="KW-1185">Reference proteome</keyword>
<comment type="subcellular location">
    <subcellularLocation>
        <location evidence="1">Endoplasmic reticulum membrane</location>
        <topology evidence="1">Multi-pass membrane protein</topology>
    </subcellularLocation>
</comment>
<name>A0A9P1FEP3_9DINO</name>
<keyword evidence="6" id="KW-0931">ER-Golgi transport</keyword>
<evidence type="ECO:0000256" key="7">
    <source>
        <dbReference type="ARBA" id="ARBA00022927"/>
    </source>
</evidence>
<keyword evidence="7" id="KW-0653">Protein transport</keyword>
<comment type="similarity">
    <text evidence="2">Belongs to the ERD2 family.</text>
</comment>
<evidence type="ECO:0000256" key="9">
    <source>
        <dbReference type="ARBA" id="ARBA00023136"/>
    </source>
</evidence>
<reference evidence="13" key="2">
    <citation type="submission" date="2024-04" db="EMBL/GenBank/DDBJ databases">
        <authorList>
            <person name="Chen Y."/>
            <person name="Shah S."/>
            <person name="Dougan E. K."/>
            <person name="Thang M."/>
            <person name="Chan C."/>
        </authorList>
    </citation>
    <scope>NUCLEOTIDE SEQUENCE [LARGE SCALE GENOMIC DNA]</scope>
</reference>
<feature type="transmembrane region" description="Helical" evidence="11">
    <location>
        <begin position="104"/>
        <end position="121"/>
    </location>
</feature>
<feature type="transmembrane region" description="Helical" evidence="11">
    <location>
        <begin position="69"/>
        <end position="92"/>
    </location>
</feature>
<evidence type="ECO:0000256" key="10">
    <source>
        <dbReference type="ARBA" id="ARBA00023170"/>
    </source>
</evidence>
<dbReference type="EMBL" id="CAMXCT030000064">
    <property type="protein sequence ID" value="CAL4760593.1"/>
    <property type="molecule type" value="Genomic_DNA"/>
</dbReference>
<dbReference type="GO" id="GO:0015031">
    <property type="term" value="P:protein transport"/>
    <property type="evidence" value="ECO:0007669"/>
    <property type="project" value="UniProtKB-KW"/>
</dbReference>
<evidence type="ECO:0000313" key="15">
    <source>
        <dbReference type="Proteomes" id="UP001152797"/>
    </source>
</evidence>
<reference evidence="12" key="1">
    <citation type="submission" date="2022-10" db="EMBL/GenBank/DDBJ databases">
        <authorList>
            <person name="Chen Y."/>
            <person name="Dougan E. K."/>
            <person name="Chan C."/>
            <person name="Rhodes N."/>
            <person name="Thang M."/>
        </authorList>
    </citation>
    <scope>NUCLEOTIDE SEQUENCE</scope>
</reference>
<dbReference type="Pfam" id="PF00810">
    <property type="entry name" value="ER_lumen_recept"/>
    <property type="match status" value="1"/>
</dbReference>
<keyword evidence="5" id="KW-0256">Endoplasmic reticulum</keyword>
<evidence type="ECO:0000313" key="13">
    <source>
        <dbReference type="EMBL" id="CAL1126656.1"/>
    </source>
</evidence>
<dbReference type="GO" id="GO:0005789">
    <property type="term" value="C:endoplasmic reticulum membrane"/>
    <property type="evidence" value="ECO:0007669"/>
    <property type="project" value="UniProtKB-SubCell"/>
</dbReference>
<keyword evidence="3" id="KW-0813">Transport</keyword>
<evidence type="ECO:0000256" key="6">
    <source>
        <dbReference type="ARBA" id="ARBA00022892"/>
    </source>
</evidence>
<dbReference type="PRINTS" id="PR00660">
    <property type="entry name" value="ERLUMENR"/>
</dbReference>
<dbReference type="AlphaFoldDB" id="A0A9P1FEP3"/>
<dbReference type="GO" id="GO:0016192">
    <property type="term" value="P:vesicle-mediated transport"/>
    <property type="evidence" value="ECO:0007669"/>
    <property type="project" value="UniProtKB-KW"/>
</dbReference>
<keyword evidence="9 11" id="KW-0472">Membrane</keyword>
<evidence type="ECO:0000256" key="2">
    <source>
        <dbReference type="ARBA" id="ARBA00010120"/>
    </source>
</evidence>
<evidence type="ECO:0000256" key="8">
    <source>
        <dbReference type="ARBA" id="ARBA00022989"/>
    </source>
</evidence>
<comment type="caution">
    <text evidence="12">The sequence shown here is derived from an EMBL/GenBank/DDBJ whole genome shotgun (WGS) entry which is preliminary data.</text>
</comment>